<reference evidence="4 5" key="1">
    <citation type="submission" date="2019-03" db="EMBL/GenBank/DDBJ databases">
        <title>Genomics of glacier-inhabiting Cryobacterium strains.</title>
        <authorList>
            <person name="Liu Q."/>
            <person name="Xin Y.-H."/>
        </authorList>
    </citation>
    <scope>NUCLEOTIDE SEQUENCE [LARGE SCALE GENOMIC DNA]</scope>
    <source>
        <strain evidence="4 5">TMT1-23-1</strain>
    </source>
</reference>
<feature type="domain" description="Glycosyl transferase family 1" evidence="3">
    <location>
        <begin position="204"/>
        <end position="349"/>
    </location>
</feature>
<dbReference type="Proteomes" id="UP000297853">
    <property type="component" value="Unassembled WGS sequence"/>
</dbReference>
<proteinExistence type="predicted"/>
<keyword evidence="2" id="KW-0808">Transferase</keyword>
<evidence type="ECO:0000256" key="1">
    <source>
        <dbReference type="ARBA" id="ARBA00022676"/>
    </source>
</evidence>
<dbReference type="Gene3D" id="3.40.50.2000">
    <property type="entry name" value="Glycogen Phosphorylase B"/>
    <property type="match status" value="1"/>
</dbReference>
<accession>A0ABY2IV08</accession>
<organism evidence="4 5">
    <name type="scientific">Cryobacterium sinapicolor</name>
    <dbReference type="NCBI Taxonomy" id="1259236"/>
    <lineage>
        <taxon>Bacteria</taxon>
        <taxon>Bacillati</taxon>
        <taxon>Actinomycetota</taxon>
        <taxon>Actinomycetes</taxon>
        <taxon>Micrococcales</taxon>
        <taxon>Microbacteriaceae</taxon>
        <taxon>Cryobacterium</taxon>
    </lineage>
</organism>
<dbReference type="Pfam" id="PF00534">
    <property type="entry name" value="Glycos_transf_1"/>
    <property type="match status" value="1"/>
</dbReference>
<keyword evidence="5" id="KW-1185">Reference proteome</keyword>
<dbReference type="RefSeq" id="WP_134432619.1">
    <property type="nucleotide sequence ID" value="NZ_SOGQ01000081.1"/>
</dbReference>
<gene>
    <name evidence="4" type="ORF">E3T28_14515</name>
</gene>
<name>A0ABY2IV08_9MICO</name>
<evidence type="ECO:0000313" key="5">
    <source>
        <dbReference type="Proteomes" id="UP000297853"/>
    </source>
</evidence>
<dbReference type="SUPFAM" id="SSF53756">
    <property type="entry name" value="UDP-Glycosyltransferase/glycogen phosphorylase"/>
    <property type="match status" value="1"/>
</dbReference>
<evidence type="ECO:0000313" key="4">
    <source>
        <dbReference type="EMBL" id="TFC94704.1"/>
    </source>
</evidence>
<dbReference type="PANTHER" id="PTHR12526:SF510">
    <property type="entry name" value="D-INOSITOL 3-PHOSPHATE GLYCOSYLTRANSFERASE"/>
    <property type="match status" value="1"/>
</dbReference>
<evidence type="ECO:0000259" key="3">
    <source>
        <dbReference type="Pfam" id="PF00534"/>
    </source>
</evidence>
<sequence>MNKLTQFAVFAPLFPPATLGGGPIRTIKALVDSAPQDTRTFVYTSDRDMHQLTPLLVKGNTWSERDGVSVYYATPTSIRLYFRGLRAVRNERPDVIYLNSFFNPNFSIVPQILGLLGFWRGARVLLAPRGEFGQGALALRASKKQAFLTLHKAIGLHRRVVWHASSAREEADIRALFGDKATVLVREDETALPLSAQKPHATRVDGPLRILFVSRLNPMKGLDVLLRSLVLTSAPILLDIYGNAEDEDYVRTCERLIAELPMNVICTTHGSISPDAVREVFADGDVFVFPTAGENFGHVIAEALSVSCPVICSDLTPWSDVLNVAGGTVLRSRDPNDWSAAIRAFSELSNDQIQERRIAAGSAFDAWSTTEKGDHVFAQLAHLKGSRLVRVEGSAS</sequence>
<keyword evidence="1" id="KW-0328">Glycosyltransferase</keyword>
<comment type="caution">
    <text evidence="4">The sequence shown here is derived from an EMBL/GenBank/DDBJ whole genome shotgun (WGS) entry which is preliminary data.</text>
</comment>
<protein>
    <submittedName>
        <fullName evidence="4">Glycosyltransferase</fullName>
    </submittedName>
</protein>
<dbReference type="PANTHER" id="PTHR12526">
    <property type="entry name" value="GLYCOSYLTRANSFERASE"/>
    <property type="match status" value="1"/>
</dbReference>
<dbReference type="EMBL" id="SOGQ01000081">
    <property type="protein sequence ID" value="TFC94704.1"/>
    <property type="molecule type" value="Genomic_DNA"/>
</dbReference>
<evidence type="ECO:0000256" key="2">
    <source>
        <dbReference type="ARBA" id="ARBA00022679"/>
    </source>
</evidence>
<dbReference type="InterPro" id="IPR001296">
    <property type="entry name" value="Glyco_trans_1"/>
</dbReference>